<gene>
    <name evidence="1" type="ORF">O0S08_05995</name>
</gene>
<reference evidence="1" key="1">
    <citation type="submission" date="2022-11" db="EMBL/GenBank/DDBJ databases">
        <title>Minimal conservation of predation-associated metabolite biosynthetic gene clusters underscores biosynthetic potential of Myxococcota including descriptions for ten novel species: Archangium lansinium sp. nov., Myxococcus landrumus sp. nov., Nannocystis bai.</title>
        <authorList>
            <person name="Ahearne A."/>
            <person name="Stevens C."/>
            <person name="Dowd S."/>
        </authorList>
    </citation>
    <scope>NUCLEOTIDE SEQUENCE</scope>
    <source>
        <strain evidence="1">Fl3</strain>
    </source>
</reference>
<evidence type="ECO:0008006" key="3">
    <source>
        <dbReference type="Google" id="ProtNLM"/>
    </source>
</evidence>
<protein>
    <recommendedName>
        <fullName evidence="3">Lipoprotein</fullName>
    </recommendedName>
</protein>
<accession>A0ABY7H8V3</accession>
<dbReference type="RefSeq" id="WP_269038042.1">
    <property type="nucleotide sequence ID" value="NZ_CP114040.1"/>
</dbReference>
<keyword evidence="2" id="KW-1185">Reference proteome</keyword>
<organism evidence="1 2">
    <name type="scientific">Nannocystis punicea</name>
    <dbReference type="NCBI Taxonomy" id="2995304"/>
    <lineage>
        <taxon>Bacteria</taxon>
        <taxon>Pseudomonadati</taxon>
        <taxon>Myxococcota</taxon>
        <taxon>Polyangia</taxon>
        <taxon>Nannocystales</taxon>
        <taxon>Nannocystaceae</taxon>
        <taxon>Nannocystis</taxon>
    </lineage>
</organism>
<evidence type="ECO:0000313" key="1">
    <source>
        <dbReference type="EMBL" id="WAS95696.1"/>
    </source>
</evidence>
<evidence type="ECO:0000313" key="2">
    <source>
        <dbReference type="Proteomes" id="UP001164459"/>
    </source>
</evidence>
<proteinExistence type="predicted"/>
<dbReference type="PROSITE" id="PS51257">
    <property type="entry name" value="PROKAR_LIPOPROTEIN"/>
    <property type="match status" value="1"/>
</dbReference>
<sequence length="130" mass="14117">MTKKMLTGLCGMMLSLTFAGCDEEALLAEEARLAEEAALADRDEASDEDEDAEARISIDPELDDLAAPVEPAADDCSDQYIEHSYAYQACGTCSNGRINNIMKRTCWGTGAWCPKECGSWGPYYSPCVPC</sequence>
<name>A0ABY7H8V3_9BACT</name>
<dbReference type="Proteomes" id="UP001164459">
    <property type="component" value="Chromosome"/>
</dbReference>
<dbReference type="EMBL" id="CP114040">
    <property type="protein sequence ID" value="WAS95696.1"/>
    <property type="molecule type" value="Genomic_DNA"/>
</dbReference>